<evidence type="ECO:0000256" key="2">
    <source>
        <dbReference type="SAM" id="Phobius"/>
    </source>
</evidence>
<dbReference type="EMBL" id="BQXS01012630">
    <property type="protein sequence ID" value="GKT26014.1"/>
    <property type="molecule type" value="Genomic_DNA"/>
</dbReference>
<proteinExistence type="predicted"/>
<comment type="caution">
    <text evidence="3">The sequence shown here is derived from an EMBL/GenBank/DDBJ whole genome shotgun (WGS) entry which is preliminary data.</text>
</comment>
<evidence type="ECO:0000313" key="4">
    <source>
        <dbReference type="Proteomes" id="UP001057375"/>
    </source>
</evidence>
<organism evidence="3 4">
    <name type="scientific">Aduncisulcus paluster</name>
    <dbReference type="NCBI Taxonomy" id="2918883"/>
    <lineage>
        <taxon>Eukaryota</taxon>
        <taxon>Metamonada</taxon>
        <taxon>Carpediemonas-like organisms</taxon>
        <taxon>Aduncisulcus</taxon>
    </lineage>
</organism>
<keyword evidence="4" id="KW-1185">Reference proteome</keyword>
<keyword evidence="2" id="KW-1133">Transmembrane helix</keyword>
<evidence type="ECO:0000313" key="3">
    <source>
        <dbReference type="EMBL" id="GKT26014.1"/>
    </source>
</evidence>
<feature type="compositionally biased region" description="Polar residues" evidence="1">
    <location>
        <begin position="214"/>
        <end position="223"/>
    </location>
</feature>
<feature type="region of interest" description="Disordered" evidence="1">
    <location>
        <begin position="137"/>
        <end position="294"/>
    </location>
</feature>
<feature type="compositionally biased region" description="Low complexity" evidence="1">
    <location>
        <begin position="233"/>
        <end position="255"/>
    </location>
</feature>
<reference evidence="3" key="1">
    <citation type="submission" date="2022-03" db="EMBL/GenBank/DDBJ databases">
        <title>Draft genome sequence of Aduncisulcus paluster, a free-living microaerophilic Fornicata.</title>
        <authorList>
            <person name="Yuyama I."/>
            <person name="Kume K."/>
            <person name="Tamura T."/>
            <person name="Inagaki Y."/>
            <person name="Hashimoto T."/>
        </authorList>
    </citation>
    <scope>NUCLEOTIDE SEQUENCE</scope>
    <source>
        <strain evidence="3">NY0171</strain>
    </source>
</reference>
<sequence length="486" mass="52922">MCLSKALIQDRVKQRKALEANQDIVVDGKGTDVSTAEKSNGGGLVSIKSAPNLHSSSENNGIHFRKASIPRSRSVSLLGSSGIAVPVQKPGTAQIRAENAIAKEAFGIDFEKSPEAEDGTPVHSGGDEVQVVHIISADESEDSCEDDKGTSKVQNEGMDKGESIPGLDPNKEVEEDDDVVIGHPSAPVSNPPAPLLPIPIACHVVKEEDEGKLSPSSSGSQLTKPDPQGAGSGRSTRASSVSDEPREISISSSSSEGVIKSARRQLKSARRQLEDEGLFSSKQPDGTEETGQKRVVVGFRSGLTERERQKLPQLDDGEEKQLRSILSLPSFNAYTEKQKKVKQEMQDKQKKYSKTALTSFSPSFALMMFIHHFQLFSVIPSSSTSTSESSFPPMSLWVYIECIFFDKATSSINPNILMYAVYIILPTAIVCLSFLIAPLLRMYCGMKMLSSSLLFYYFCELLLFTPTQAATISRYMMYSSSVVLIY</sequence>
<feature type="transmembrane region" description="Helical" evidence="2">
    <location>
        <begin position="453"/>
        <end position="477"/>
    </location>
</feature>
<feature type="region of interest" description="Disordered" evidence="1">
    <location>
        <begin position="31"/>
        <end position="59"/>
    </location>
</feature>
<dbReference type="Proteomes" id="UP001057375">
    <property type="component" value="Unassembled WGS sequence"/>
</dbReference>
<feature type="compositionally biased region" description="Basic residues" evidence="1">
    <location>
        <begin position="261"/>
        <end position="270"/>
    </location>
</feature>
<feature type="transmembrane region" description="Helical" evidence="2">
    <location>
        <begin position="416"/>
        <end position="441"/>
    </location>
</feature>
<protein>
    <submittedName>
        <fullName evidence="3">Uncharacterized protein</fullName>
    </submittedName>
</protein>
<keyword evidence="2" id="KW-0812">Transmembrane</keyword>
<gene>
    <name evidence="3" type="ORF">ADUPG1_013211</name>
</gene>
<keyword evidence="2" id="KW-0472">Membrane</keyword>
<name>A0ABQ5K256_9EUKA</name>
<evidence type="ECO:0000256" key="1">
    <source>
        <dbReference type="SAM" id="MobiDB-lite"/>
    </source>
</evidence>
<accession>A0ABQ5K256</accession>